<keyword evidence="3" id="KW-0813">Transport</keyword>
<evidence type="ECO:0000313" key="3">
    <source>
        <dbReference type="EMBL" id="KAL3319243.1"/>
    </source>
</evidence>
<keyword evidence="3" id="KW-0407">Ion channel</keyword>
<proteinExistence type="predicted"/>
<gene>
    <name evidence="3" type="primary">KCNN2_2</name>
    <name evidence="3" type="ORF">Ciccas_002091</name>
</gene>
<accession>A0ABD2QIK3</accession>
<dbReference type="InterPro" id="IPR015449">
    <property type="entry name" value="K_chnl_Ca-activ_SK"/>
</dbReference>
<evidence type="ECO:0000313" key="4">
    <source>
        <dbReference type="Proteomes" id="UP001626550"/>
    </source>
</evidence>
<dbReference type="GO" id="GO:0034220">
    <property type="term" value="P:monoatomic ion transmembrane transport"/>
    <property type="evidence" value="ECO:0007669"/>
    <property type="project" value="UniProtKB-KW"/>
</dbReference>
<keyword evidence="2" id="KW-0472">Membrane</keyword>
<keyword evidence="4" id="KW-1185">Reference proteome</keyword>
<reference evidence="3 4" key="1">
    <citation type="submission" date="2024-11" db="EMBL/GenBank/DDBJ databases">
        <title>Adaptive evolution of stress response genes in parasites aligns with host niche diversity.</title>
        <authorList>
            <person name="Hahn C."/>
            <person name="Resl P."/>
        </authorList>
    </citation>
    <scope>NUCLEOTIDE SEQUENCE [LARGE SCALE GENOMIC DNA]</scope>
    <source>
        <strain evidence="3">EGGRZ-B1_66</strain>
        <tissue evidence="3">Body</tissue>
    </source>
</reference>
<keyword evidence="2" id="KW-1133">Transmembrane helix</keyword>
<name>A0ABD2QIK3_9PLAT</name>
<sequence>MHNFQLTKNQSENEALLPFLRPQQASAKLDENASTISSLCARSPCTKCGLDMQQIMRMLYQHSCCHGHSQHHQCGHQSNDIPKVRNSNSIASEDPAETQKLFGTDAPAAAYALAWAIGPHASSKRPNRIRSSSFVGLDNSPGSHKADGADLATYGAAKTESRYLLQKIGSTVRDTPGGIKVRGGSLIQLAPYQNSLRDRERIFNQLMANGQFPSNRAKIASSKSQDNSTLAALMGQATAQAMSTAAAVTGQKSCEEKMTSQTDGNSSSNEEEQQSTSCESQEDSITPPLISERVRQRRGAGEVRRIGAPGGPLGSGVVQPLVGLKEAQYGRGAQSRSIGWRLSRRKKLNERRKRISDYSLAFALFGLGVVILETEFTMTGIYTKVIHL</sequence>
<dbReference type="EMBL" id="JBJKFK010000155">
    <property type="protein sequence ID" value="KAL3319243.1"/>
    <property type="molecule type" value="Genomic_DNA"/>
</dbReference>
<keyword evidence="3" id="KW-0406">Ion transport</keyword>
<dbReference type="Proteomes" id="UP001626550">
    <property type="component" value="Unassembled WGS sequence"/>
</dbReference>
<feature type="region of interest" description="Disordered" evidence="1">
    <location>
        <begin position="253"/>
        <end position="289"/>
    </location>
</feature>
<evidence type="ECO:0000256" key="2">
    <source>
        <dbReference type="SAM" id="Phobius"/>
    </source>
</evidence>
<comment type="caution">
    <text evidence="3">The sequence shown here is derived from an EMBL/GenBank/DDBJ whole genome shotgun (WGS) entry which is preliminary data.</text>
</comment>
<organism evidence="3 4">
    <name type="scientific">Cichlidogyrus casuarinus</name>
    <dbReference type="NCBI Taxonomy" id="1844966"/>
    <lineage>
        <taxon>Eukaryota</taxon>
        <taxon>Metazoa</taxon>
        <taxon>Spiralia</taxon>
        <taxon>Lophotrochozoa</taxon>
        <taxon>Platyhelminthes</taxon>
        <taxon>Monogenea</taxon>
        <taxon>Monopisthocotylea</taxon>
        <taxon>Dactylogyridea</taxon>
        <taxon>Ancyrocephalidae</taxon>
        <taxon>Cichlidogyrus</taxon>
    </lineage>
</organism>
<feature type="transmembrane region" description="Helical" evidence="2">
    <location>
        <begin position="355"/>
        <end position="372"/>
    </location>
</feature>
<dbReference type="AlphaFoldDB" id="A0ABD2QIK3"/>
<keyword evidence="2" id="KW-0812">Transmembrane</keyword>
<protein>
    <submittedName>
        <fullName evidence="3">Small conductance calcium-activated potassium channel protein 2</fullName>
    </submittedName>
</protein>
<evidence type="ECO:0000256" key="1">
    <source>
        <dbReference type="SAM" id="MobiDB-lite"/>
    </source>
</evidence>
<dbReference type="Pfam" id="PF03530">
    <property type="entry name" value="SK_channel"/>
    <property type="match status" value="1"/>
</dbReference>